<dbReference type="EMBL" id="JARJCW010000143">
    <property type="protein sequence ID" value="KAJ7190767.1"/>
    <property type="molecule type" value="Genomic_DNA"/>
</dbReference>
<dbReference type="AlphaFoldDB" id="A0AAD6UMY8"/>
<evidence type="ECO:0000313" key="2">
    <source>
        <dbReference type="Proteomes" id="UP001219525"/>
    </source>
</evidence>
<reference evidence="1" key="1">
    <citation type="submission" date="2023-03" db="EMBL/GenBank/DDBJ databases">
        <title>Massive genome expansion in bonnet fungi (Mycena s.s.) driven by repeated elements and novel gene families across ecological guilds.</title>
        <authorList>
            <consortium name="Lawrence Berkeley National Laboratory"/>
            <person name="Harder C.B."/>
            <person name="Miyauchi S."/>
            <person name="Viragh M."/>
            <person name="Kuo A."/>
            <person name="Thoen E."/>
            <person name="Andreopoulos B."/>
            <person name="Lu D."/>
            <person name="Skrede I."/>
            <person name="Drula E."/>
            <person name="Henrissat B."/>
            <person name="Morin E."/>
            <person name="Kohler A."/>
            <person name="Barry K."/>
            <person name="LaButti K."/>
            <person name="Morin E."/>
            <person name="Salamov A."/>
            <person name="Lipzen A."/>
            <person name="Mereny Z."/>
            <person name="Hegedus B."/>
            <person name="Baldrian P."/>
            <person name="Stursova M."/>
            <person name="Weitz H."/>
            <person name="Taylor A."/>
            <person name="Grigoriev I.V."/>
            <person name="Nagy L.G."/>
            <person name="Martin F."/>
            <person name="Kauserud H."/>
        </authorList>
    </citation>
    <scope>NUCLEOTIDE SEQUENCE</scope>
    <source>
        <strain evidence="1">9144</strain>
    </source>
</reference>
<comment type="caution">
    <text evidence="1">The sequence shown here is derived from an EMBL/GenBank/DDBJ whole genome shotgun (WGS) entry which is preliminary data.</text>
</comment>
<gene>
    <name evidence="1" type="ORF">GGX14DRAFT_46440</name>
</gene>
<dbReference type="InterPro" id="IPR054208">
    <property type="entry name" value="DUF6914"/>
</dbReference>
<feature type="non-terminal residue" evidence="1">
    <location>
        <position position="1"/>
    </location>
</feature>
<dbReference type="Pfam" id="PF21858">
    <property type="entry name" value="DUF6914"/>
    <property type="match status" value="1"/>
</dbReference>
<accession>A0AAD6UMY8</accession>
<organism evidence="1 2">
    <name type="scientific">Mycena pura</name>
    <dbReference type="NCBI Taxonomy" id="153505"/>
    <lineage>
        <taxon>Eukaryota</taxon>
        <taxon>Fungi</taxon>
        <taxon>Dikarya</taxon>
        <taxon>Basidiomycota</taxon>
        <taxon>Agaricomycotina</taxon>
        <taxon>Agaricomycetes</taxon>
        <taxon>Agaricomycetidae</taxon>
        <taxon>Agaricales</taxon>
        <taxon>Marasmiineae</taxon>
        <taxon>Mycenaceae</taxon>
        <taxon>Mycena</taxon>
    </lineage>
</organism>
<name>A0AAD6UMY8_9AGAR</name>
<dbReference type="Proteomes" id="UP001219525">
    <property type="component" value="Unassembled WGS sequence"/>
</dbReference>
<protein>
    <submittedName>
        <fullName evidence="1">Uncharacterized protein</fullName>
    </submittedName>
</protein>
<sequence length="129" mass="14981">MLFKENKKRLYIAYYTRGTALLLAPKKPSFMAYDTIRYHAFDTVLRSGQVVWQYQEQSVVSRTDKLVAVMLLGKLHPSWTKDLISKWLRTVPVVQYNMLLPVAVPVVQYNMSHHWVWAAIDTLVRVGAL</sequence>
<proteinExistence type="predicted"/>
<keyword evidence="2" id="KW-1185">Reference proteome</keyword>
<evidence type="ECO:0000313" key="1">
    <source>
        <dbReference type="EMBL" id="KAJ7190767.1"/>
    </source>
</evidence>